<dbReference type="Gene3D" id="3.40.1260.20">
    <property type="entry name" value="Ribonuclease E, catalytic domain"/>
    <property type="match status" value="1"/>
</dbReference>
<dbReference type="CDD" id="cd04453">
    <property type="entry name" value="S1_RNase_E"/>
    <property type="match status" value="1"/>
</dbReference>
<dbReference type="KEGG" id="cthi:THC_0160"/>
<proteinExistence type="inferred from homology"/>
<keyword evidence="13" id="KW-0378">Hydrolase</keyword>
<evidence type="ECO:0000313" key="18">
    <source>
        <dbReference type="Proteomes" id="UP000068196"/>
    </source>
</evidence>
<evidence type="ECO:0000256" key="7">
    <source>
        <dbReference type="ARBA" id="ARBA00022555"/>
    </source>
</evidence>
<evidence type="ECO:0000256" key="10">
    <source>
        <dbReference type="ARBA" id="ARBA00022723"/>
    </source>
</evidence>
<accession>A0A0U5B3F4</accession>
<evidence type="ECO:0000256" key="2">
    <source>
        <dbReference type="ARBA" id="ARBA00004496"/>
    </source>
</evidence>
<keyword evidence="7" id="KW-0820">tRNA-binding</keyword>
<dbReference type="GO" id="GO:0046872">
    <property type="term" value="F:metal ion binding"/>
    <property type="evidence" value="ECO:0007669"/>
    <property type="project" value="UniProtKB-KW"/>
</dbReference>
<reference evidence="17 18" key="1">
    <citation type="journal article" date="2016" name="Int. J. Syst. Evol. Microbiol.">
        <title>Caldimicrobium thiodismutans sp. nov., a sulfur-disproportionating bacterium isolated from a hot spring, and emended description of the genus Caldimicrobium.</title>
        <authorList>
            <person name="Kojima H."/>
            <person name="Umezawa K."/>
            <person name="Fukui M."/>
        </authorList>
    </citation>
    <scope>NUCLEOTIDE SEQUENCE [LARGE SCALE GENOMIC DNA]</scope>
    <source>
        <strain evidence="17 18">TF1</strain>
    </source>
</reference>
<keyword evidence="14" id="KW-0460">Magnesium</keyword>
<comment type="similarity">
    <text evidence="3">Belongs to the RNase E/G family. RNase G subfamily.</text>
</comment>
<keyword evidence="18" id="KW-1185">Reference proteome</keyword>
<dbReference type="Pfam" id="PF20833">
    <property type="entry name" value="RNase_E_G_Thio"/>
    <property type="match status" value="1"/>
</dbReference>
<evidence type="ECO:0000256" key="5">
    <source>
        <dbReference type="ARBA" id="ARBA00022490"/>
    </source>
</evidence>
<dbReference type="Gene3D" id="2.40.50.140">
    <property type="entry name" value="Nucleic acid-binding proteins"/>
    <property type="match status" value="1"/>
</dbReference>
<keyword evidence="15" id="KW-0694">RNA-binding</keyword>
<evidence type="ECO:0000259" key="16">
    <source>
        <dbReference type="PROSITE" id="PS50126"/>
    </source>
</evidence>
<evidence type="ECO:0000256" key="3">
    <source>
        <dbReference type="ARBA" id="ARBA00005663"/>
    </source>
</evidence>
<feature type="domain" description="S1 motif" evidence="16">
    <location>
        <begin position="38"/>
        <end position="120"/>
    </location>
</feature>
<dbReference type="InterPro" id="IPR019307">
    <property type="entry name" value="RNA-bd_AU-1/RNase_E/G"/>
</dbReference>
<dbReference type="PANTHER" id="PTHR30001">
    <property type="entry name" value="RIBONUCLEASE"/>
    <property type="match status" value="1"/>
</dbReference>
<dbReference type="InterPro" id="IPR003029">
    <property type="entry name" value="S1_domain"/>
</dbReference>
<evidence type="ECO:0000256" key="11">
    <source>
        <dbReference type="ARBA" id="ARBA00022730"/>
    </source>
</evidence>
<dbReference type="InterPro" id="IPR012340">
    <property type="entry name" value="NA-bd_OB-fold"/>
</dbReference>
<keyword evidence="10" id="KW-0479">Metal-binding</keyword>
<dbReference type="InterPro" id="IPR048583">
    <property type="entry name" value="RNase_E_G_thioredoxin-like"/>
</dbReference>
<name>A0A0U5B3F4_9BACT</name>
<organism evidence="17 18">
    <name type="scientific">Caldimicrobium thiodismutans</name>
    <dbReference type="NCBI Taxonomy" id="1653476"/>
    <lineage>
        <taxon>Bacteria</taxon>
        <taxon>Pseudomonadati</taxon>
        <taxon>Thermodesulfobacteriota</taxon>
        <taxon>Thermodesulfobacteria</taxon>
        <taxon>Thermodesulfobacteriales</taxon>
        <taxon>Thermodesulfobacteriaceae</taxon>
        <taxon>Caldimicrobium</taxon>
    </lineage>
</organism>
<evidence type="ECO:0000313" key="17">
    <source>
        <dbReference type="EMBL" id="BAU22560.1"/>
    </source>
</evidence>
<dbReference type="OrthoDB" id="9804278at2"/>
<dbReference type="SUPFAM" id="SSF50249">
    <property type="entry name" value="Nucleic acid-binding proteins"/>
    <property type="match status" value="1"/>
</dbReference>
<comment type="subcellular location">
    <subcellularLocation>
        <location evidence="2">Cytoplasm</location>
    </subcellularLocation>
</comment>
<comment type="cofactor">
    <cofactor evidence="1">
        <name>Mg(2+)</name>
        <dbReference type="ChEBI" id="CHEBI:18420"/>
    </cofactor>
</comment>
<dbReference type="Pfam" id="PF10150">
    <property type="entry name" value="RNase_E_G"/>
    <property type="match status" value="1"/>
</dbReference>
<sequence>MGKLLISYTPFEIRVGLIEDQSLVEYYVERPSEKGLVGNIYKGKIVRVVPGINSAFVDLGLERTAFLFGDDLIPPEDIEWDREVTPISPQEILKEGKEILVQVIKEPLGHKGARISTNLTLPGHYLVYLPYFHHIGISRKIKEEVLRRNLREMVERLRPPHTGWIIRTAAVEADENSLKREIEFLLCLWEDIKERAMKVKAPALLYEELNIAFRSIRDLFTKEISTILVDDLEFYQKLRDFLERYFPDFLSRLELFEGNEDLFYTYGFQTDVKKLLARKVWLKSGGFIVIEPCEAFTAIDVNTGRFVGESELEETILKTNLEAAQEIASQLRLRNIGGLIVIDFIDMDNPDHQELVLETLKNALKKDKAKHSFLPISDFGLLQMTRERRRDSLYEVFYETCPLCAGEGRIKSRRTIYYDLLRRILKMGIHLKNKTLVIEVHPNLTEIIGEEIFHLEELEKRFNFKSIIKSNRDLWPWEYKFNIQGS</sequence>
<evidence type="ECO:0000256" key="15">
    <source>
        <dbReference type="ARBA" id="ARBA00022884"/>
    </source>
</evidence>
<keyword evidence="5" id="KW-0963">Cytoplasm</keyword>
<keyword evidence="6" id="KW-0698">rRNA processing</keyword>
<evidence type="ECO:0000256" key="6">
    <source>
        <dbReference type="ARBA" id="ARBA00022552"/>
    </source>
</evidence>
<dbReference type="PROSITE" id="PS50126">
    <property type="entry name" value="S1"/>
    <property type="match status" value="1"/>
</dbReference>
<dbReference type="GO" id="GO:0004519">
    <property type="term" value="F:endonuclease activity"/>
    <property type="evidence" value="ECO:0007669"/>
    <property type="project" value="UniProtKB-KW"/>
</dbReference>
<dbReference type="AlphaFoldDB" id="A0A0U5B3F4"/>
<dbReference type="GO" id="GO:0016787">
    <property type="term" value="F:hydrolase activity"/>
    <property type="evidence" value="ECO:0007669"/>
    <property type="project" value="UniProtKB-KW"/>
</dbReference>
<keyword evidence="8" id="KW-0819">tRNA processing</keyword>
<gene>
    <name evidence="17" type="ORF">THC_0160</name>
</gene>
<dbReference type="PATRIC" id="fig|1653476.3.peg.162"/>
<dbReference type="SMART" id="SM00316">
    <property type="entry name" value="S1"/>
    <property type="match status" value="1"/>
</dbReference>
<keyword evidence="11" id="KW-0699">rRNA-binding</keyword>
<keyword evidence="12" id="KW-0255">Endonuclease</keyword>
<evidence type="ECO:0000256" key="1">
    <source>
        <dbReference type="ARBA" id="ARBA00001946"/>
    </source>
</evidence>
<dbReference type="GO" id="GO:0006364">
    <property type="term" value="P:rRNA processing"/>
    <property type="evidence" value="ECO:0007669"/>
    <property type="project" value="UniProtKB-KW"/>
</dbReference>
<evidence type="ECO:0000256" key="14">
    <source>
        <dbReference type="ARBA" id="ARBA00022842"/>
    </source>
</evidence>
<dbReference type="GO" id="GO:0005737">
    <property type="term" value="C:cytoplasm"/>
    <property type="evidence" value="ECO:0007669"/>
    <property type="project" value="UniProtKB-SubCell"/>
</dbReference>
<dbReference type="STRING" id="1653476.THC_0160"/>
<evidence type="ECO:0000256" key="13">
    <source>
        <dbReference type="ARBA" id="ARBA00022801"/>
    </source>
</evidence>
<evidence type="ECO:0000256" key="4">
    <source>
        <dbReference type="ARBA" id="ARBA00017719"/>
    </source>
</evidence>
<dbReference type="Proteomes" id="UP000068196">
    <property type="component" value="Chromosome"/>
</dbReference>
<dbReference type="GO" id="GO:0000049">
    <property type="term" value="F:tRNA binding"/>
    <property type="evidence" value="ECO:0007669"/>
    <property type="project" value="UniProtKB-KW"/>
</dbReference>
<keyword evidence="9" id="KW-0540">Nuclease</keyword>
<evidence type="ECO:0000256" key="8">
    <source>
        <dbReference type="ARBA" id="ARBA00022694"/>
    </source>
</evidence>
<dbReference type="NCBIfam" id="TIGR00757">
    <property type="entry name" value="RNaseEG"/>
    <property type="match status" value="1"/>
</dbReference>
<dbReference type="GO" id="GO:0019843">
    <property type="term" value="F:rRNA binding"/>
    <property type="evidence" value="ECO:0007669"/>
    <property type="project" value="UniProtKB-KW"/>
</dbReference>
<dbReference type="EMBL" id="AP014945">
    <property type="protein sequence ID" value="BAU22560.1"/>
    <property type="molecule type" value="Genomic_DNA"/>
</dbReference>
<protein>
    <recommendedName>
        <fullName evidence="4">Ribonuclease G</fullName>
    </recommendedName>
</protein>
<dbReference type="GO" id="GO:0004540">
    <property type="term" value="F:RNA nuclease activity"/>
    <property type="evidence" value="ECO:0007669"/>
    <property type="project" value="InterPro"/>
</dbReference>
<dbReference type="PANTHER" id="PTHR30001:SF0">
    <property type="entry name" value="RIBONUCLEASE G"/>
    <property type="match status" value="1"/>
</dbReference>
<dbReference type="RefSeq" id="WP_068511939.1">
    <property type="nucleotide sequence ID" value="NZ_AP014945.1"/>
</dbReference>
<dbReference type="InterPro" id="IPR004659">
    <property type="entry name" value="RNase_E/G"/>
</dbReference>
<reference evidence="18" key="2">
    <citation type="journal article" date="2016" name="Int. J. Syst. Evol. Microbiol.">
        <title>Caldimicrobium thiodismutans sp. nov., a sulfur-disproportionating bacterium isolated from a hot spring.</title>
        <authorList>
            <person name="Kojima H."/>
            <person name="Umezawa K."/>
            <person name="Fukui M."/>
        </authorList>
    </citation>
    <scope>NUCLEOTIDE SEQUENCE [LARGE SCALE GENOMIC DNA]</scope>
    <source>
        <strain evidence="18">TF1</strain>
    </source>
</reference>
<evidence type="ECO:0000256" key="12">
    <source>
        <dbReference type="ARBA" id="ARBA00022759"/>
    </source>
</evidence>
<evidence type="ECO:0000256" key="9">
    <source>
        <dbReference type="ARBA" id="ARBA00022722"/>
    </source>
</evidence>
<dbReference type="GO" id="GO:0008033">
    <property type="term" value="P:tRNA processing"/>
    <property type="evidence" value="ECO:0007669"/>
    <property type="project" value="UniProtKB-KW"/>
</dbReference>